<keyword evidence="5" id="KW-1185">Reference proteome</keyword>
<proteinExistence type="inferred from homology"/>
<organism evidence="4 5">
    <name type="scientific">Gordonia phosphorivorans</name>
    <dbReference type="NCBI Taxonomy" id="1056982"/>
    <lineage>
        <taxon>Bacteria</taxon>
        <taxon>Bacillati</taxon>
        <taxon>Actinomycetota</taxon>
        <taxon>Actinomycetes</taxon>
        <taxon>Mycobacteriales</taxon>
        <taxon>Gordoniaceae</taxon>
        <taxon>Gordonia</taxon>
    </lineage>
</organism>
<dbReference type="SUPFAM" id="SSF101478">
    <property type="entry name" value="ADP-ribosylglycohydrolase"/>
    <property type="match status" value="1"/>
</dbReference>
<dbReference type="EMBL" id="JBHLWV010000016">
    <property type="protein sequence ID" value="MFC0314560.1"/>
    <property type="molecule type" value="Genomic_DNA"/>
</dbReference>
<dbReference type="Gene3D" id="1.10.4080.10">
    <property type="entry name" value="ADP-ribosylation/Crystallin J1"/>
    <property type="match status" value="1"/>
</dbReference>
<reference evidence="4 5" key="1">
    <citation type="submission" date="2024-09" db="EMBL/GenBank/DDBJ databases">
        <authorList>
            <person name="Sun Q."/>
            <person name="Mori K."/>
        </authorList>
    </citation>
    <scope>NUCLEOTIDE SEQUENCE [LARGE SCALE GENOMIC DNA]</scope>
    <source>
        <strain evidence="4 5">CCM 7957</strain>
    </source>
</reference>
<dbReference type="PANTHER" id="PTHR16222">
    <property type="entry name" value="ADP-RIBOSYLGLYCOHYDROLASE"/>
    <property type="match status" value="1"/>
</dbReference>
<feature type="region of interest" description="Disordered" evidence="3">
    <location>
        <begin position="1"/>
        <end position="23"/>
    </location>
</feature>
<dbReference type="InterPro" id="IPR036705">
    <property type="entry name" value="Ribosyl_crysJ1_sf"/>
</dbReference>
<gene>
    <name evidence="4" type="ORF">ACFFJD_06820</name>
</gene>
<dbReference type="InterPro" id="IPR050792">
    <property type="entry name" value="ADP-ribosylglycohydrolase"/>
</dbReference>
<comment type="similarity">
    <text evidence="1">Belongs to the ADP-ribosylglycohydrolase family.</text>
</comment>
<dbReference type="Proteomes" id="UP001589783">
    <property type="component" value="Unassembled WGS sequence"/>
</dbReference>
<dbReference type="PANTHER" id="PTHR16222:SF24">
    <property type="entry name" value="ADP-RIBOSYLHYDROLASE ARH3"/>
    <property type="match status" value="1"/>
</dbReference>
<feature type="compositionally biased region" description="Basic and acidic residues" evidence="3">
    <location>
        <begin position="1"/>
        <end position="10"/>
    </location>
</feature>
<name>A0ABV6H8K9_9ACTN</name>
<comment type="caution">
    <text evidence="4">The sequence shown here is derived from an EMBL/GenBank/DDBJ whole genome shotgun (WGS) entry which is preliminary data.</text>
</comment>
<accession>A0ABV6H8K9</accession>
<evidence type="ECO:0000256" key="1">
    <source>
        <dbReference type="ARBA" id="ARBA00010702"/>
    </source>
</evidence>
<evidence type="ECO:0000313" key="5">
    <source>
        <dbReference type="Proteomes" id="UP001589783"/>
    </source>
</evidence>
<keyword evidence="2" id="KW-0378">Hydrolase</keyword>
<dbReference type="InterPro" id="IPR005502">
    <property type="entry name" value="Ribosyl_crysJ1"/>
</dbReference>
<dbReference type="RefSeq" id="WP_382362451.1">
    <property type="nucleotide sequence ID" value="NZ_JBHLWV010000016.1"/>
</dbReference>
<dbReference type="Pfam" id="PF03747">
    <property type="entry name" value="ADP_ribosyl_GH"/>
    <property type="match status" value="1"/>
</dbReference>
<evidence type="ECO:0000256" key="3">
    <source>
        <dbReference type="SAM" id="MobiDB-lite"/>
    </source>
</evidence>
<sequence>MGERGERNNDAELWAAGGRTKSAPSSARLDRACGAVLGSAVGDALGAPYEFGCAAVGVDGPQMIGGGLGDFAPGEWTDDTTMAWCILEVAATGADLRSPEALTAIGRHFRTWYESNPPDIGVQTRSLLGEVGTAPTGDVMTAAAQDLHRRTGRTAGNGSLMRTAAVALPYLDDPGAVVSAARAISALTHYDPRAQEACVLWSLAIRRAVLDAEFDLRAGLAYLDADGVEYWTARIDEAETWDPSRFSPNGWVVAALQAAWASIVSTPVPDTDPCLHFGAALDTAIRIGDDTDTVAAIAGALLGARWGASGVPARWRRILHGYPGITGEELVGLAQRAAGLGTAGG</sequence>
<evidence type="ECO:0000256" key="2">
    <source>
        <dbReference type="ARBA" id="ARBA00022801"/>
    </source>
</evidence>
<protein>
    <submittedName>
        <fullName evidence="4">ADP-ribosylglycohydrolase family protein</fullName>
    </submittedName>
</protein>
<evidence type="ECO:0000313" key="4">
    <source>
        <dbReference type="EMBL" id="MFC0314560.1"/>
    </source>
</evidence>